<organism evidence="1">
    <name type="scientific">Arundo donax</name>
    <name type="common">Giant reed</name>
    <name type="synonym">Donax arundinaceus</name>
    <dbReference type="NCBI Taxonomy" id="35708"/>
    <lineage>
        <taxon>Eukaryota</taxon>
        <taxon>Viridiplantae</taxon>
        <taxon>Streptophyta</taxon>
        <taxon>Embryophyta</taxon>
        <taxon>Tracheophyta</taxon>
        <taxon>Spermatophyta</taxon>
        <taxon>Magnoliopsida</taxon>
        <taxon>Liliopsida</taxon>
        <taxon>Poales</taxon>
        <taxon>Poaceae</taxon>
        <taxon>PACMAD clade</taxon>
        <taxon>Arundinoideae</taxon>
        <taxon>Arundineae</taxon>
        <taxon>Arundo</taxon>
    </lineage>
</organism>
<protein>
    <submittedName>
        <fullName evidence="1">Uncharacterized protein</fullName>
    </submittedName>
</protein>
<evidence type="ECO:0000313" key="1">
    <source>
        <dbReference type="EMBL" id="JAD98094.1"/>
    </source>
</evidence>
<reference evidence="1" key="1">
    <citation type="submission" date="2014-09" db="EMBL/GenBank/DDBJ databases">
        <authorList>
            <person name="Magalhaes I.L.F."/>
            <person name="Oliveira U."/>
            <person name="Santos F.R."/>
            <person name="Vidigal T.H.D.A."/>
            <person name="Brescovit A.D."/>
            <person name="Santos A.J."/>
        </authorList>
    </citation>
    <scope>NUCLEOTIDE SEQUENCE</scope>
    <source>
        <tissue evidence="1">Shoot tissue taken approximately 20 cm above the soil surface</tissue>
    </source>
</reference>
<reference evidence="1" key="2">
    <citation type="journal article" date="2015" name="Data Brief">
        <title>Shoot transcriptome of the giant reed, Arundo donax.</title>
        <authorList>
            <person name="Barrero R.A."/>
            <person name="Guerrero F.D."/>
            <person name="Moolhuijzen P."/>
            <person name="Goolsby J.A."/>
            <person name="Tidwell J."/>
            <person name="Bellgard S.E."/>
            <person name="Bellgard M.I."/>
        </authorList>
    </citation>
    <scope>NUCLEOTIDE SEQUENCE</scope>
    <source>
        <tissue evidence="1">Shoot tissue taken approximately 20 cm above the soil surface</tissue>
    </source>
</reference>
<accession>A0A0A9EBK7</accession>
<name>A0A0A9EBK7_ARUDO</name>
<sequence length="20" mass="2352">MPILEPYIHMILPQKSSLLK</sequence>
<dbReference type="AlphaFoldDB" id="A0A0A9EBK7"/>
<dbReference type="EMBL" id="GBRH01199801">
    <property type="protein sequence ID" value="JAD98094.1"/>
    <property type="molecule type" value="Transcribed_RNA"/>
</dbReference>
<proteinExistence type="predicted"/>